<protein>
    <recommendedName>
        <fullName evidence="5">DUF4369 domain-containing protein</fullName>
    </recommendedName>
</protein>
<proteinExistence type="predicted"/>
<feature type="chain" id="PRO_5011980506" description="DUF4369 domain-containing protein" evidence="2">
    <location>
        <begin position="25"/>
        <end position="225"/>
    </location>
</feature>
<accession>A0A1N6ENZ7</accession>
<organism evidence="3 4">
    <name type="scientific">Chitinophaga niabensis</name>
    <dbReference type="NCBI Taxonomy" id="536979"/>
    <lineage>
        <taxon>Bacteria</taxon>
        <taxon>Pseudomonadati</taxon>
        <taxon>Bacteroidota</taxon>
        <taxon>Chitinophagia</taxon>
        <taxon>Chitinophagales</taxon>
        <taxon>Chitinophagaceae</taxon>
        <taxon>Chitinophaga</taxon>
    </lineage>
</organism>
<feature type="signal peptide" evidence="2">
    <location>
        <begin position="1"/>
        <end position="24"/>
    </location>
</feature>
<evidence type="ECO:0008006" key="5">
    <source>
        <dbReference type="Google" id="ProtNLM"/>
    </source>
</evidence>
<name>A0A1N6ENZ7_9BACT</name>
<feature type="region of interest" description="Disordered" evidence="1">
    <location>
        <begin position="26"/>
        <end position="51"/>
    </location>
</feature>
<dbReference type="Proteomes" id="UP000185003">
    <property type="component" value="Unassembled WGS sequence"/>
</dbReference>
<keyword evidence="4" id="KW-1185">Reference proteome</keyword>
<reference evidence="4" key="1">
    <citation type="submission" date="2016-11" db="EMBL/GenBank/DDBJ databases">
        <authorList>
            <person name="Varghese N."/>
            <person name="Submissions S."/>
        </authorList>
    </citation>
    <scope>NUCLEOTIDE SEQUENCE [LARGE SCALE GENOMIC DNA]</scope>
    <source>
        <strain evidence="4">DSM 24787</strain>
    </source>
</reference>
<keyword evidence="2" id="KW-0732">Signal</keyword>
<dbReference type="EMBL" id="FSRA01000001">
    <property type="protein sequence ID" value="SIN84819.1"/>
    <property type="molecule type" value="Genomic_DNA"/>
</dbReference>
<sequence>MKMKQSFVLLTAALLMAFTFNACKKKGGDNKPTEQPGKIRGMGENTGTPDGEQFVLPTGISVVGTIKGDDCDTVYQVGSGSLVEVCVAIFNSKQEDVTLVIPAGLIILATNAQEYQHGIVIQETRITLKANKLTRVSLDSYCINATKHASRESAIYTLGPVSNSVLMRELINLLKNKKLEQSEYPVYNDYLDVNSDVQDLVWSISDHDGLDRAALNAILATIPNR</sequence>
<dbReference type="OrthoDB" id="703589at2"/>
<evidence type="ECO:0000256" key="1">
    <source>
        <dbReference type="SAM" id="MobiDB-lite"/>
    </source>
</evidence>
<gene>
    <name evidence="3" type="ORF">SAMN04488055_1742</name>
</gene>
<evidence type="ECO:0000313" key="4">
    <source>
        <dbReference type="Proteomes" id="UP000185003"/>
    </source>
</evidence>
<dbReference type="AlphaFoldDB" id="A0A1N6ENZ7"/>
<evidence type="ECO:0000256" key="2">
    <source>
        <dbReference type="SAM" id="SignalP"/>
    </source>
</evidence>
<dbReference type="STRING" id="536979.SAMN04488055_1742"/>
<dbReference type="RefSeq" id="WP_074238862.1">
    <property type="nucleotide sequence ID" value="NZ_FSRA01000001.1"/>
</dbReference>
<evidence type="ECO:0000313" key="3">
    <source>
        <dbReference type="EMBL" id="SIN84819.1"/>
    </source>
</evidence>